<proteinExistence type="predicted"/>
<reference evidence="2" key="2">
    <citation type="submission" date="2020-09" db="EMBL/GenBank/DDBJ databases">
        <authorList>
            <person name="Sun Q."/>
            <person name="Kim S."/>
        </authorList>
    </citation>
    <scope>NUCLEOTIDE SEQUENCE</scope>
    <source>
        <strain evidence="2">KCTC 12870</strain>
    </source>
</reference>
<dbReference type="Proteomes" id="UP000642829">
    <property type="component" value="Unassembled WGS sequence"/>
</dbReference>
<comment type="caution">
    <text evidence="2">The sequence shown here is derived from an EMBL/GenBank/DDBJ whole genome shotgun (WGS) entry which is preliminary data.</text>
</comment>
<organism evidence="2 3">
    <name type="scientific">Cerasicoccus arenae</name>
    <dbReference type="NCBI Taxonomy" id="424488"/>
    <lineage>
        <taxon>Bacteria</taxon>
        <taxon>Pseudomonadati</taxon>
        <taxon>Verrucomicrobiota</taxon>
        <taxon>Opitutia</taxon>
        <taxon>Puniceicoccales</taxon>
        <taxon>Cerasicoccaceae</taxon>
        <taxon>Cerasicoccus</taxon>
    </lineage>
</organism>
<dbReference type="Pfam" id="PF00583">
    <property type="entry name" value="Acetyltransf_1"/>
    <property type="match status" value="1"/>
</dbReference>
<dbReference type="CDD" id="cd04301">
    <property type="entry name" value="NAT_SF"/>
    <property type="match status" value="1"/>
</dbReference>
<accession>A0A8J3GFR0</accession>
<feature type="domain" description="N-acetyltransferase" evidence="1">
    <location>
        <begin position="8"/>
        <end position="156"/>
    </location>
</feature>
<evidence type="ECO:0000313" key="3">
    <source>
        <dbReference type="Proteomes" id="UP000642829"/>
    </source>
</evidence>
<sequence>MTEPTAQVSLMEITRHNIKAVLALEVSLEQKKVYPRSNAYSIAEGHFSADDDPVWMRAIYADETPVGFLMTSEVPEDGIYFLWRIMIDQHHQGRGYGRRAVELLVQRIQKNGNPQYLLTSHLKGDGDAGIFYQGLGFDYTGEVMDETDFMMKLDFQHHEAEQGE</sequence>
<keyword evidence="3" id="KW-1185">Reference proteome</keyword>
<dbReference type="GO" id="GO:0016747">
    <property type="term" value="F:acyltransferase activity, transferring groups other than amino-acyl groups"/>
    <property type="evidence" value="ECO:0007669"/>
    <property type="project" value="InterPro"/>
</dbReference>
<reference evidence="2" key="1">
    <citation type="journal article" date="2014" name="Int. J. Syst. Evol. Microbiol.">
        <title>Complete genome sequence of Corynebacterium casei LMG S-19264T (=DSM 44701T), isolated from a smear-ripened cheese.</title>
        <authorList>
            <consortium name="US DOE Joint Genome Institute (JGI-PGF)"/>
            <person name="Walter F."/>
            <person name="Albersmeier A."/>
            <person name="Kalinowski J."/>
            <person name="Ruckert C."/>
        </authorList>
    </citation>
    <scope>NUCLEOTIDE SEQUENCE</scope>
    <source>
        <strain evidence="2">KCTC 12870</strain>
    </source>
</reference>
<dbReference type="InterPro" id="IPR000182">
    <property type="entry name" value="GNAT_dom"/>
</dbReference>
<dbReference type="PROSITE" id="PS51186">
    <property type="entry name" value="GNAT"/>
    <property type="match status" value="1"/>
</dbReference>
<evidence type="ECO:0000259" key="1">
    <source>
        <dbReference type="PROSITE" id="PS51186"/>
    </source>
</evidence>
<gene>
    <name evidence="2" type="ORF">GCM10007047_34330</name>
</gene>
<protein>
    <submittedName>
        <fullName evidence="2">N-acetyltransferase</fullName>
    </submittedName>
</protein>
<dbReference type="Gene3D" id="3.40.630.30">
    <property type="match status" value="1"/>
</dbReference>
<dbReference type="AlphaFoldDB" id="A0A8J3GFR0"/>
<evidence type="ECO:0000313" key="2">
    <source>
        <dbReference type="EMBL" id="GHC14270.1"/>
    </source>
</evidence>
<dbReference type="SUPFAM" id="SSF55729">
    <property type="entry name" value="Acyl-CoA N-acyltransferases (Nat)"/>
    <property type="match status" value="1"/>
</dbReference>
<dbReference type="EMBL" id="BMXG01000047">
    <property type="protein sequence ID" value="GHC14270.1"/>
    <property type="molecule type" value="Genomic_DNA"/>
</dbReference>
<dbReference type="InterPro" id="IPR016181">
    <property type="entry name" value="Acyl_CoA_acyltransferase"/>
</dbReference>
<name>A0A8J3GFR0_9BACT</name>